<feature type="region of interest" description="Disordered" evidence="17">
    <location>
        <begin position="405"/>
        <end position="428"/>
    </location>
</feature>
<gene>
    <name evidence="20" type="ORF">NYPRO_LOCUS25875</name>
</gene>
<dbReference type="GO" id="GO:0001788">
    <property type="term" value="P:antibody-dependent cellular cytotoxicity"/>
    <property type="evidence" value="ECO:0007669"/>
    <property type="project" value="TreeGrafter"/>
</dbReference>
<evidence type="ECO:0000256" key="14">
    <source>
        <dbReference type="ARBA" id="ARBA00061183"/>
    </source>
</evidence>
<dbReference type="Gene3D" id="2.60.40.10">
    <property type="entry name" value="Immunoglobulins"/>
    <property type="match status" value="3"/>
</dbReference>
<evidence type="ECO:0000256" key="16">
    <source>
        <dbReference type="ARBA" id="ARBA00083540"/>
    </source>
</evidence>
<evidence type="ECO:0000256" key="7">
    <source>
        <dbReference type="ARBA" id="ARBA00022737"/>
    </source>
</evidence>
<dbReference type="InterPro" id="IPR036179">
    <property type="entry name" value="Ig-like_dom_sf"/>
</dbReference>
<dbReference type="SMART" id="SM00408">
    <property type="entry name" value="IGc2"/>
    <property type="match status" value="3"/>
</dbReference>
<keyword evidence="7" id="KW-0677">Repeat</keyword>
<dbReference type="PANTHER" id="PTHR11481">
    <property type="entry name" value="IMMUNOGLOBULIN FC RECEPTOR"/>
    <property type="match status" value="1"/>
</dbReference>
<keyword evidence="3" id="KW-0597">Phosphoprotein</keyword>
<keyword evidence="5" id="KW-0390">IgG-binding protein</keyword>
<keyword evidence="4" id="KW-0399">Innate immunity</keyword>
<dbReference type="GO" id="GO:0019770">
    <property type="term" value="F:IgG receptor activity"/>
    <property type="evidence" value="ECO:0007669"/>
    <property type="project" value="TreeGrafter"/>
</dbReference>
<evidence type="ECO:0000313" key="20">
    <source>
        <dbReference type="EMBL" id="CAD7693083.1"/>
    </source>
</evidence>
<evidence type="ECO:0000313" key="21">
    <source>
        <dbReference type="Proteomes" id="UP000645828"/>
    </source>
</evidence>
<organism evidence="20 21">
    <name type="scientific">Nyctereutes procyonoides</name>
    <name type="common">Raccoon dog</name>
    <name type="synonym">Canis procyonoides</name>
    <dbReference type="NCBI Taxonomy" id="34880"/>
    <lineage>
        <taxon>Eukaryota</taxon>
        <taxon>Metazoa</taxon>
        <taxon>Chordata</taxon>
        <taxon>Craniata</taxon>
        <taxon>Vertebrata</taxon>
        <taxon>Euteleostomi</taxon>
        <taxon>Mammalia</taxon>
        <taxon>Eutheria</taxon>
        <taxon>Laurasiatheria</taxon>
        <taxon>Carnivora</taxon>
        <taxon>Caniformia</taxon>
        <taxon>Canidae</taxon>
        <taxon>Nyctereutes</taxon>
    </lineage>
</organism>
<dbReference type="Pfam" id="PF00047">
    <property type="entry name" value="ig"/>
    <property type="match status" value="1"/>
</dbReference>
<dbReference type="SMR" id="A0A811ZWY3"/>
<evidence type="ECO:0000256" key="18">
    <source>
        <dbReference type="SAM" id="Phobius"/>
    </source>
</evidence>
<accession>A0A811ZWY3</accession>
<dbReference type="GO" id="GO:0050766">
    <property type="term" value="P:positive regulation of phagocytosis"/>
    <property type="evidence" value="ECO:0007669"/>
    <property type="project" value="TreeGrafter"/>
</dbReference>
<reference evidence="20" key="1">
    <citation type="submission" date="2020-12" db="EMBL/GenBank/DDBJ databases">
        <authorList>
            <consortium name="Molecular Ecology Group"/>
        </authorList>
    </citation>
    <scope>NUCLEOTIDE SEQUENCE</scope>
    <source>
        <strain evidence="20">TBG_1078</strain>
    </source>
</reference>
<dbReference type="CDD" id="cd05753">
    <property type="entry name" value="Ig2_FcgammaR_like"/>
    <property type="match status" value="1"/>
</dbReference>
<dbReference type="PANTHER" id="PTHR11481:SF11">
    <property type="entry name" value="HIGH AFFINITY IMMUNOGLOBULIN GAMMA FC RECEPTOR I-RELATED"/>
    <property type="match status" value="1"/>
</dbReference>
<dbReference type="InterPro" id="IPR007110">
    <property type="entry name" value="Ig-like_dom"/>
</dbReference>
<evidence type="ECO:0000259" key="19">
    <source>
        <dbReference type="PROSITE" id="PS50835"/>
    </source>
</evidence>
<keyword evidence="18" id="KW-1133">Transmembrane helix</keyword>
<dbReference type="AlphaFoldDB" id="A0A811ZWY3"/>
<evidence type="ECO:0000256" key="15">
    <source>
        <dbReference type="ARBA" id="ARBA00071992"/>
    </source>
</evidence>
<feature type="transmembrane region" description="Helical" evidence="18">
    <location>
        <begin position="345"/>
        <end position="369"/>
    </location>
</feature>
<evidence type="ECO:0000256" key="4">
    <source>
        <dbReference type="ARBA" id="ARBA00022588"/>
    </source>
</evidence>
<evidence type="ECO:0000256" key="5">
    <source>
        <dbReference type="ARBA" id="ARBA00022652"/>
    </source>
</evidence>
<evidence type="ECO:0000256" key="11">
    <source>
        <dbReference type="ARBA" id="ARBA00023180"/>
    </source>
</evidence>
<dbReference type="FunFam" id="2.60.40.10:FF:000356">
    <property type="entry name" value="Low affinity immunoglobulin gamma Fc region receptor III-A"/>
    <property type="match status" value="1"/>
</dbReference>
<protein>
    <recommendedName>
        <fullName evidence="15">High affinity immunoglobulin gamma Fc receptor I</fullName>
    </recommendedName>
    <alternativeName>
        <fullName evidence="16">Fc-gamma RI</fullName>
    </alternativeName>
</protein>
<evidence type="ECO:0000256" key="10">
    <source>
        <dbReference type="ARBA" id="ARBA00023157"/>
    </source>
</evidence>
<dbReference type="InterPro" id="IPR013151">
    <property type="entry name" value="Immunoglobulin_dom"/>
</dbReference>
<evidence type="ECO:0000256" key="17">
    <source>
        <dbReference type="SAM" id="MobiDB-lite"/>
    </source>
</evidence>
<dbReference type="InterPro" id="IPR050488">
    <property type="entry name" value="Ig_Fc_receptor"/>
</dbReference>
<evidence type="ECO:0000256" key="13">
    <source>
        <dbReference type="ARBA" id="ARBA00038604"/>
    </source>
</evidence>
<keyword evidence="2" id="KW-1003">Cell membrane</keyword>
<proteinExistence type="inferred from homology"/>
<dbReference type="EMBL" id="CAJHUB010000776">
    <property type="protein sequence ID" value="CAD7693083.1"/>
    <property type="molecule type" value="Genomic_DNA"/>
</dbReference>
<dbReference type="InterPro" id="IPR003599">
    <property type="entry name" value="Ig_sub"/>
</dbReference>
<keyword evidence="21" id="KW-1185">Reference proteome</keyword>
<evidence type="ECO:0000256" key="12">
    <source>
        <dbReference type="ARBA" id="ARBA00023319"/>
    </source>
</evidence>
<keyword evidence="10" id="KW-1015">Disulfide bond</keyword>
<sequence>MLQELRTYFPKKEHDGSGQKRQFPSSFLISAPEPPAETLQCLACYRLHCSHQLGDNMWLLTVLLLWVPAGAQTDPVKAVITLQPPWVSVFQEESVTLWCEGPHLPGDSSTQWFLNGTATQTLTPRYRIAAASVNDNGEYRCQTGLSVLSDPVQLEIHRDWLILQVSGRVFTEGEPLTLRCHAWNNKQVYNVLFYKNGTVLKFSPQNSEFTILKTSLHHNGIYHCSGMGKQRYESAGVSITIKELFPAPVLKASLPSPILEGHVVNLNCETKLLLQRPGLQLYFSFYMGSKILLSRNTSSEYQILTAKKEDSGLYWCEATTEDGNVVKRSPELELQVLGPQTLTPVWFHVLFYVAMGMIFLVDTIFCMIIHKELQRKKKWNLEISLYSGLEKRVNSYLQKERDLEEPKYQELEQLQEKTPQKPPEGEQQ</sequence>
<evidence type="ECO:0000256" key="2">
    <source>
        <dbReference type="ARBA" id="ARBA00022475"/>
    </source>
</evidence>
<evidence type="ECO:0000256" key="8">
    <source>
        <dbReference type="ARBA" id="ARBA00022859"/>
    </source>
</evidence>
<keyword evidence="8" id="KW-0391">Immunity</keyword>
<dbReference type="InterPro" id="IPR013783">
    <property type="entry name" value="Ig-like_fold"/>
</dbReference>
<comment type="subcellular location">
    <subcellularLocation>
        <location evidence="1">Cell membrane</location>
    </subcellularLocation>
</comment>
<dbReference type="InterPro" id="IPR003598">
    <property type="entry name" value="Ig_sub2"/>
</dbReference>
<dbReference type="GO" id="GO:0009897">
    <property type="term" value="C:external side of plasma membrane"/>
    <property type="evidence" value="ECO:0007669"/>
    <property type="project" value="TreeGrafter"/>
</dbReference>
<evidence type="ECO:0000256" key="3">
    <source>
        <dbReference type="ARBA" id="ARBA00022553"/>
    </source>
</evidence>
<dbReference type="Pfam" id="PF13895">
    <property type="entry name" value="Ig_2"/>
    <property type="match status" value="2"/>
</dbReference>
<keyword evidence="12" id="KW-0393">Immunoglobulin domain</keyword>
<feature type="domain" description="Ig-like" evidence="19">
    <location>
        <begin position="75"/>
        <end position="142"/>
    </location>
</feature>
<keyword evidence="6" id="KW-0732">Signal</keyword>
<evidence type="ECO:0000256" key="6">
    <source>
        <dbReference type="ARBA" id="ARBA00022729"/>
    </source>
</evidence>
<name>A0A811ZWY3_NYCPR</name>
<dbReference type="GO" id="GO:0032760">
    <property type="term" value="P:positive regulation of tumor necrosis factor production"/>
    <property type="evidence" value="ECO:0007669"/>
    <property type="project" value="TreeGrafter"/>
</dbReference>
<feature type="domain" description="Ig-like" evidence="19">
    <location>
        <begin position="151"/>
        <end position="240"/>
    </location>
</feature>
<comment type="caution">
    <text evidence="20">The sequence shown here is derived from an EMBL/GenBank/DDBJ whole genome shotgun (WGS) entry which is preliminary data.</text>
</comment>
<keyword evidence="9 18" id="KW-0472">Membrane</keyword>
<dbReference type="CDD" id="cd05752">
    <property type="entry name" value="Ig1_FcgammaR_like"/>
    <property type="match status" value="1"/>
</dbReference>
<feature type="domain" description="Ig-like" evidence="19">
    <location>
        <begin position="246"/>
        <end position="333"/>
    </location>
</feature>
<dbReference type="SMART" id="SM00409">
    <property type="entry name" value="IG"/>
    <property type="match status" value="3"/>
</dbReference>
<keyword evidence="18" id="KW-0812">Transmembrane</keyword>
<dbReference type="GO" id="GO:0019864">
    <property type="term" value="F:IgG binding"/>
    <property type="evidence" value="ECO:0007669"/>
    <property type="project" value="UniProtKB-KW"/>
</dbReference>
<evidence type="ECO:0000256" key="9">
    <source>
        <dbReference type="ARBA" id="ARBA00023136"/>
    </source>
</evidence>
<dbReference type="SUPFAM" id="SSF48726">
    <property type="entry name" value="Immunoglobulin"/>
    <property type="match status" value="3"/>
</dbReference>
<evidence type="ECO:0000256" key="1">
    <source>
        <dbReference type="ARBA" id="ARBA00004236"/>
    </source>
</evidence>
<keyword evidence="11" id="KW-0325">Glycoprotein</keyword>
<comment type="subunit">
    <text evidence="13">Forms a heterooligomeric complex with ITAM-containing signaling subunits FCER1G. Interacts (via transmembrane domain) with signaling subunits; this interaction is a prerequisite for receptor complex expression on the cell surface and intracellular signal transduction. Binds the Fc region of antigen-complexed IgG.</text>
</comment>
<comment type="similarity">
    <text evidence="14">Belongs to the immunoglobulin superfamily. FCGR1 family.</text>
</comment>
<dbReference type="GO" id="GO:0006911">
    <property type="term" value="P:phagocytosis, engulfment"/>
    <property type="evidence" value="ECO:0007669"/>
    <property type="project" value="UniProtKB-ARBA"/>
</dbReference>
<feature type="compositionally biased region" description="Basic and acidic residues" evidence="17">
    <location>
        <begin position="405"/>
        <end position="419"/>
    </location>
</feature>
<dbReference type="FunFam" id="2.60.40.10:FF:000217">
    <property type="entry name" value="High affinity immunoglobulin gamma Fc receptor I"/>
    <property type="match status" value="1"/>
</dbReference>
<dbReference type="PROSITE" id="PS50835">
    <property type="entry name" value="IG_LIKE"/>
    <property type="match status" value="3"/>
</dbReference>
<dbReference type="Proteomes" id="UP000645828">
    <property type="component" value="Unassembled WGS sequence"/>
</dbReference>
<dbReference type="GO" id="GO:0045087">
    <property type="term" value="P:innate immune response"/>
    <property type="evidence" value="ECO:0007669"/>
    <property type="project" value="UniProtKB-KW"/>
</dbReference>
<dbReference type="FunFam" id="2.60.40.10:FF:000651">
    <property type="entry name" value="Fc receptor like 1"/>
    <property type="match status" value="1"/>
</dbReference>